<keyword evidence="4" id="KW-0256">Endoplasmic reticulum</keyword>
<comment type="caution">
    <text evidence="10">The sequence shown here is derived from an EMBL/GenBank/DDBJ whole genome shotgun (WGS) entry which is preliminary data.</text>
</comment>
<gene>
    <name evidence="10" type="ORF">GDO78_001183</name>
</gene>
<comment type="subcellular location">
    <subcellularLocation>
        <location evidence="1">Endoplasmic reticulum membrane</location>
        <topology evidence="1">Multi-pass membrane protein</topology>
    </subcellularLocation>
</comment>
<feature type="transmembrane region" description="Helical" evidence="9">
    <location>
        <begin position="97"/>
        <end position="116"/>
    </location>
</feature>
<organism evidence="10 11">
    <name type="scientific">Eleutherodactylus coqui</name>
    <name type="common">Puerto Rican coqui</name>
    <dbReference type="NCBI Taxonomy" id="57060"/>
    <lineage>
        <taxon>Eukaryota</taxon>
        <taxon>Metazoa</taxon>
        <taxon>Chordata</taxon>
        <taxon>Craniata</taxon>
        <taxon>Vertebrata</taxon>
        <taxon>Euteleostomi</taxon>
        <taxon>Amphibia</taxon>
        <taxon>Batrachia</taxon>
        <taxon>Anura</taxon>
        <taxon>Neobatrachia</taxon>
        <taxon>Hyloidea</taxon>
        <taxon>Eleutherodactylidae</taxon>
        <taxon>Eleutherodactylinae</taxon>
        <taxon>Eleutherodactylus</taxon>
        <taxon>Eleutherodactylus</taxon>
    </lineage>
</organism>
<evidence type="ECO:0000256" key="4">
    <source>
        <dbReference type="ARBA" id="ARBA00022824"/>
    </source>
</evidence>
<dbReference type="PANTHER" id="PTHR13906:SF24">
    <property type="entry name" value="MEMBRANE-BOUND O-ACYLTRANSFERASE DOMAIN-CONTAINING PROTEIN 2-LIKE"/>
    <property type="match status" value="1"/>
</dbReference>
<feature type="transmembrane region" description="Helical" evidence="9">
    <location>
        <begin position="24"/>
        <end position="41"/>
    </location>
</feature>
<evidence type="ECO:0000256" key="9">
    <source>
        <dbReference type="SAM" id="Phobius"/>
    </source>
</evidence>
<name>A0A8J6KIR2_ELECQ</name>
<evidence type="ECO:0000256" key="7">
    <source>
        <dbReference type="ARBA" id="ARBA00023315"/>
    </source>
</evidence>
<feature type="transmembrane region" description="Helical" evidence="9">
    <location>
        <begin position="387"/>
        <end position="409"/>
    </location>
</feature>
<dbReference type="AlphaFoldDB" id="A0A8J6KIR2"/>
<accession>A0A8J6KIR2</accession>
<dbReference type="InterPro" id="IPR049941">
    <property type="entry name" value="LPLAT_7/PORCN-like"/>
</dbReference>
<evidence type="ECO:0000313" key="10">
    <source>
        <dbReference type="EMBL" id="KAG9493130.1"/>
    </source>
</evidence>
<dbReference type="GO" id="GO:0016746">
    <property type="term" value="F:acyltransferase activity"/>
    <property type="evidence" value="ECO:0007669"/>
    <property type="project" value="UniProtKB-KW"/>
</dbReference>
<evidence type="ECO:0000256" key="5">
    <source>
        <dbReference type="ARBA" id="ARBA00022989"/>
    </source>
</evidence>
<dbReference type="PANTHER" id="PTHR13906">
    <property type="entry name" value="PORCUPINE"/>
    <property type="match status" value="1"/>
</dbReference>
<dbReference type="GO" id="GO:0005789">
    <property type="term" value="C:endoplasmic reticulum membrane"/>
    <property type="evidence" value="ECO:0007669"/>
    <property type="project" value="UniProtKB-SubCell"/>
</dbReference>
<keyword evidence="5 9" id="KW-1133">Transmembrane helix</keyword>
<reference evidence="10" key="1">
    <citation type="thesis" date="2020" institute="ProQuest LLC" country="789 East Eisenhower Parkway, Ann Arbor, MI, USA">
        <title>Comparative Genomics and Chromosome Evolution.</title>
        <authorList>
            <person name="Mudd A.B."/>
        </authorList>
    </citation>
    <scope>NUCLEOTIDE SEQUENCE</scope>
    <source>
        <strain evidence="10">HN-11 Male</strain>
        <tissue evidence="10">Kidney and liver</tissue>
    </source>
</reference>
<evidence type="ECO:0000256" key="3">
    <source>
        <dbReference type="ARBA" id="ARBA00022692"/>
    </source>
</evidence>
<proteinExistence type="predicted"/>
<feature type="region of interest" description="Disordered" evidence="8">
    <location>
        <begin position="443"/>
        <end position="463"/>
    </location>
</feature>
<evidence type="ECO:0000256" key="6">
    <source>
        <dbReference type="ARBA" id="ARBA00023136"/>
    </source>
</evidence>
<feature type="transmembrane region" description="Helical" evidence="9">
    <location>
        <begin position="349"/>
        <end position="367"/>
    </location>
</feature>
<evidence type="ECO:0000256" key="8">
    <source>
        <dbReference type="SAM" id="MobiDB-lite"/>
    </source>
</evidence>
<dbReference type="InterPro" id="IPR004299">
    <property type="entry name" value="MBOAT_fam"/>
</dbReference>
<dbReference type="Pfam" id="PF03062">
    <property type="entry name" value="MBOAT"/>
    <property type="match status" value="1"/>
</dbReference>
<dbReference type="Proteomes" id="UP000770717">
    <property type="component" value="Unassembled WGS sequence"/>
</dbReference>
<dbReference type="OrthoDB" id="286734at2759"/>
<keyword evidence="2" id="KW-0808">Transferase</keyword>
<evidence type="ECO:0000313" key="11">
    <source>
        <dbReference type="Proteomes" id="UP000770717"/>
    </source>
</evidence>
<dbReference type="EMBL" id="WNTK01000001">
    <property type="protein sequence ID" value="KAG9493130.1"/>
    <property type="molecule type" value="Genomic_DNA"/>
</dbReference>
<feature type="transmembrane region" description="Helical" evidence="9">
    <location>
        <begin position="172"/>
        <end position="193"/>
    </location>
</feature>
<keyword evidence="6 9" id="KW-0472">Membrane</keyword>
<feature type="transmembrane region" description="Helical" evidence="9">
    <location>
        <begin position="214"/>
        <end position="233"/>
    </location>
</feature>
<sequence>MKEAGAPVHVVRQMLRDLPTEQRLFLTGQLSALILAFLFRYCLPPSHCRPNVRHGVATLLGIGLSVYCFGWLTVFLVGEVILCYLMLLMIDPRRIQIYTLLITMVYLTFFHIRRYANPLVDELDFTVALMTLTQKMSRFAFEYHDGTVRNVQSLTPTQRRLAIRSPPGILPYLSYTVGFLGLLAGPLCSFNDYKIFINGEEKKGNPNVAVFKKLWLCCFLLAAHIMLLDQFSISNDPNNSFLYIFWELYLTAASKRPKYYFAWTLADTINNAAGFGYNGISDDGEERWDLLSNLNILRIETATSFKMFIDNWNIQTAVWLKEVCYDRSPFNPLLSTFLLSAAWHGVHPGYYFTFLTAVPVTLAARRIRQTLRPWFQHTSWSRVTYSLITWICTQMAMSYTVAPFILLGLGPSLQLYRSLGFCLHILPLLLLLILPHRQRLETKGGSSKELPCDSNYNHLKKET</sequence>
<keyword evidence="11" id="KW-1185">Reference proteome</keyword>
<keyword evidence="3 9" id="KW-0812">Transmembrane</keyword>
<dbReference type="GO" id="GO:0030258">
    <property type="term" value="P:lipid modification"/>
    <property type="evidence" value="ECO:0007669"/>
    <property type="project" value="TreeGrafter"/>
</dbReference>
<feature type="transmembrane region" description="Helical" evidence="9">
    <location>
        <begin position="415"/>
        <end position="434"/>
    </location>
</feature>
<protein>
    <submittedName>
        <fullName evidence="10">Uncharacterized protein</fullName>
    </submittedName>
</protein>
<keyword evidence="7" id="KW-0012">Acyltransferase</keyword>
<feature type="transmembrane region" description="Helical" evidence="9">
    <location>
        <begin position="61"/>
        <end position="85"/>
    </location>
</feature>
<evidence type="ECO:0000256" key="1">
    <source>
        <dbReference type="ARBA" id="ARBA00004477"/>
    </source>
</evidence>
<evidence type="ECO:0000256" key="2">
    <source>
        <dbReference type="ARBA" id="ARBA00022679"/>
    </source>
</evidence>